<sequence>MPSTDGRLGTRERDVLLGIAQASIRHGLERGTPLPVRAPDYEGALREPGASFVTLKRGGALRGCIGSLEARRPLVEDVAANAFAAAFEDPRFPPLAPEELEDLAVSVSVLTPPEPLPCASEEELIARLVPGEDGLIIADGAHRATFLPAVWESLPEPRDFLRELRRKAGLPPDHWSPRLRVWRYRTESFGTA</sequence>
<dbReference type="PROSITE" id="PS51112">
    <property type="entry name" value="AMMECR1"/>
    <property type="match status" value="1"/>
</dbReference>
<dbReference type="RefSeq" id="WP_123401790.1">
    <property type="nucleotide sequence ID" value="NZ_RJVI01000002.1"/>
</dbReference>
<reference evidence="2 3" key="1">
    <citation type="submission" date="2018-11" db="EMBL/GenBank/DDBJ databases">
        <title>Genomic Encyclopedia of Type Strains, Phase IV (KMG-IV): sequencing the most valuable type-strain genomes for metagenomic binning, comparative biology and taxonomic classification.</title>
        <authorList>
            <person name="Goeker M."/>
        </authorList>
    </citation>
    <scope>NUCLEOTIDE SEQUENCE [LARGE SCALE GENOMIC DNA]</scope>
    <source>
        <strain evidence="2 3">DSM 100275</strain>
    </source>
</reference>
<evidence type="ECO:0000313" key="2">
    <source>
        <dbReference type="EMBL" id="ROR32895.1"/>
    </source>
</evidence>
<name>A0A3N1Y231_9GAMM</name>
<accession>A0A3N1Y231</accession>
<dbReference type="NCBIfam" id="TIGR04335">
    <property type="entry name" value="AmmeMemoSam_A"/>
    <property type="match status" value="1"/>
</dbReference>
<dbReference type="PANTHER" id="PTHR13016:SF0">
    <property type="entry name" value="AMME SYNDROME CANDIDATE GENE 1 PROTEIN"/>
    <property type="match status" value="1"/>
</dbReference>
<dbReference type="InterPro" id="IPR027623">
    <property type="entry name" value="AmmeMemoSam_A"/>
</dbReference>
<comment type="caution">
    <text evidence="2">The sequence shown here is derived from an EMBL/GenBank/DDBJ whole genome shotgun (WGS) entry which is preliminary data.</text>
</comment>
<dbReference type="Gene3D" id="3.30.700.20">
    <property type="entry name" value="Hypothetical protein ph0010, domain 1"/>
    <property type="match status" value="1"/>
</dbReference>
<dbReference type="InterPro" id="IPR036071">
    <property type="entry name" value="AMMECR1_dom_sf"/>
</dbReference>
<dbReference type="InterPro" id="IPR023473">
    <property type="entry name" value="AMMECR1"/>
</dbReference>
<organism evidence="2 3">
    <name type="scientific">Inmirania thermothiophila</name>
    <dbReference type="NCBI Taxonomy" id="1750597"/>
    <lineage>
        <taxon>Bacteria</taxon>
        <taxon>Pseudomonadati</taxon>
        <taxon>Pseudomonadota</taxon>
        <taxon>Gammaproteobacteria</taxon>
        <taxon>Chromatiales</taxon>
        <taxon>Ectothiorhodospiraceae</taxon>
        <taxon>Inmirania</taxon>
    </lineage>
</organism>
<evidence type="ECO:0000313" key="3">
    <source>
        <dbReference type="Proteomes" id="UP000276634"/>
    </source>
</evidence>
<dbReference type="AlphaFoldDB" id="A0A3N1Y231"/>
<dbReference type="SUPFAM" id="SSF143447">
    <property type="entry name" value="AMMECR1-like"/>
    <property type="match status" value="1"/>
</dbReference>
<dbReference type="Gene3D" id="3.30.1490.150">
    <property type="entry name" value="Hypothetical protein ph0010, domain 2"/>
    <property type="match status" value="1"/>
</dbReference>
<proteinExistence type="predicted"/>
<dbReference type="EMBL" id="RJVI01000002">
    <property type="protein sequence ID" value="ROR32895.1"/>
    <property type="molecule type" value="Genomic_DNA"/>
</dbReference>
<keyword evidence="3" id="KW-1185">Reference proteome</keyword>
<dbReference type="Pfam" id="PF01871">
    <property type="entry name" value="AMMECR1"/>
    <property type="match status" value="1"/>
</dbReference>
<dbReference type="InterPro" id="IPR002733">
    <property type="entry name" value="AMMECR1_domain"/>
</dbReference>
<protein>
    <recommendedName>
        <fullName evidence="1">AMMECR1 domain-containing protein</fullName>
    </recommendedName>
</protein>
<dbReference type="NCBIfam" id="TIGR00296">
    <property type="entry name" value="TIGR00296 family protein"/>
    <property type="match status" value="1"/>
</dbReference>
<feature type="domain" description="AMMECR1" evidence="1">
    <location>
        <begin position="11"/>
        <end position="192"/>
    </location>
</feature>
<dbReference type="OrthoDB" id="9782820at2"/>
<dbReference type="PANTHER" id="PTHR13016">
    <property type="entry name" value="AMMECR1 HOMOLOG"/>
    <property type="match status" value="1"/>
</dbReference>
<dbReference type="InterPro" id="IPR027485">
    <property type="entry name" value="AMMECR1_N"/>
</dbReference>
<dbReference type="Proteomes" id="UP000276634">
    <property type="component" value="Unassembled WGS sequence"/>
</dbReference>
<gene>
    <name evidence="2" type="ORF">EDC57_2110</name>
</gene>
<evidence type="ECO:0000259" key="1">
    <source>
        <dbReference type="PROSITE" id="PS51112"/>
    </source>
</evidence>